<sequence length="688" mass="79024">MLLRLRCSAAAGGCSSLLLRCANPFDNYNRMMSTVSSVDVDKSGTPRISPPQPWLMQPPDFNKGGGGMFYNFYNLADEKRESFPKTKRTESESEFEELPDDDSKFVGSSHGWLALLNPRNNNLFLSNPITGRHIKLPSIQTSLPNPEINFRGIVSKLILTCSPDEDECRAFVIFGPEDRLAFCHPRRRSTKWIPLGNLYYEDKGTWRYSDLVYSSRRKLLFCVAERVLECWSLRDKFPRICWSQWIPLLGYYDGFEMYSVMVGYGDVRAQSFLVFSEQFNQLFLLQQHVASRIRPDGSYPTPTYFSKYRGWDHGKFPYQTVDFEIHKVVDWDDNEEGEKKLRCIYMKSSLDGLAMFVGMNHSFAISADEFPELKQQLEPDCIYFTDTNKHPRPAGSFYGGHDIGIFNYRNKTFTPCVYPREVKKIERIVPAPMWFTPTLYPDHTHLKDMLFLFLRLSRAMIEGKVTLFHARKFLALVLKVNLFRIYHEDFLAAPVKKIQLSKHVIGFCIAVIVEVLGLATVDSDTVKSILPYVSSKLQHGARGLRSEGSSEFEELLNSSLLMKALQNVLQRCIDIFLSSSLTNSHVSSNTDSLCLQQVITNFKDQEQYAMALATTIFPLLLIRPRTMVGELVEQLVYHLQLVVTASIKTERKDYIRAILRTLTKTLLPSTYFKATTKLFMFVTYVLVS</sequence>
<feature type="domain" description="KIB1-4 beta-propeller" evidence="2">
    <location>
        <begin position="95"/>
        <end position="407"/>
    </location>
</feature>
<evidence type="ECO:0000313" key="3">
    <source>
        <dbReference type="EMBL" id="GFP80743.1"/>
    </source>
</evidence>
<organism evidence="3 4">
    <name type="scientific">Phtheirospermum japonicum</name>
    <dbReference type="NCBI Taxonomy" id="374723"/>
    <lineage>
        <taxon>Eukaryota</taxon>
        <taxon>Viridiplantae</taxon>
        <taxon>Streptophyta</taxon>
        <taxon>Embryophyta</taxon>
        <taxon>Tracheophyta</taxon>
        <taxon>Spermatophyta</taxon>
        <taxon>Magnoliopsida</taxon>
        <taxon>eudicotyledons</taxon>
        <taxon>Gunneridae</taxon>
        <taxon>Pentapetalae</taxon>
        <taxon>asterids</taxon>
        <taxon>lamiids</taxon>
        <taxon>Lamiales</taxon>
        <taxon>Orobanchaceae</taxon>
        <taxon>Orobanchaceae incertae sedis</taxon>
        <taxon>Phtheirospermum</taxon>
    </lineage>
</organism>
<dbReference type="Proteomes" id="UP000653305">
    <property type="component" value="Unassembled WGS sequence"/>
</dbReference>
<feature type="compositionally biased region" description="Basic and acidic residues" evidence="1">
    <location>
        <begin position="81"/>
        <end position="91"/>
    </location>
</feature>
<feature type="region of interest" description="Disordered" evidence="1">
    <location>
        <begin position="81"/>
        <end position="102"/>
    </location>
</feature>
<evidence type="ECO:0000256" key="1">
    <source>
        <dbReference type="SAM" id="MobiDB-lite"/>
    </source>
</evidence>
<dbReference type="EMBL" id="BMAC01000023">
    <property type="protein sequence ID" value="GFP80743.1"/>
    <property type="molecule type" value="Genomic_DNA"/>
</dbReference>
<dbReference type="PANTHER" id="PTHR44259:SF37">
    <property type="entry name" value="DUF1618 DOMAIN-CONTAINING PROTEIN"/>
    <property type="match status" value="1"/>
</dbReference>
<dbReference type="PANTHER" id="PTHR44259">
    <property type="entry name" value="OS07G0183000 PROTEIN-RELATED"/>
    <property type="match status" value="1"/>
</dbReference>
<protein>
    <submittedName>
        <fullName evidence="3">Uncharacterized protein at3g06530</fullName>
    </submittedName>
</protein>
<comment type="caution">
    <text evidence="3">The sequence shown here is derived from an EMBL/GenBank/DDBJ whole genome shotgun (WGS) entry which is preliminary data.</text>
</comment>
<dbReference type="InterPro" id="IPR005174">
    <property type="entry name" value="KIB1-4_b-propeller"/>
</dbReference>
<dbReference type="AlphaFoldDB" id="A0A830B8C4"/>
<accession>A0A830B8C4</accession>
<gene>
    <name evidence="3" type="ORF">PHJA_000217600</name>
</gene>
<dbReference type="Pfam" id="PF03478">
    <property type="entry name" value="Beta-prop_KIB1-4"/>
    <property type="match status" value="1"/>
</dbReference>
<evidence type="ECO:0000259" key="2">
    <source>
        <dbReference type="Pfam" id="PF03478"/>
    </source>
</evidence>
<evidence type="ECO:0000313" key="4">
    <source>
        <dbReference type="Proteomes" id="UP000653305"/>
    </source>
</evidence>
<name>A0A830B8C4_9LAMI</name>
<keyword evidence="4" id="KW-1185">Reference proteome</keyword>
<dbReference type="OrthoDB" id="1523976at2759"/>
<dbReference type="InterPro" id="IPR050942">
    <property type="entry name" value="F-box_BR-signaling"/>
</dbReference>
<reference evidence="3" key="1">
    <citation type="submission" date="2020-07" db="EMBL/GenBank/DDBJ databases">
        <title>Ethylene signaling mediates host invasion by parasitic plants.</title>
        <authorList>
            <person name="Yoshida S."/>
        </authorList>
    </citation>
    <scope>NUCLEOTIDE SEQUENCE</scope>
    <source>
        <strain evidence="3">Okayama</strain>
    </source>
</reference>
<proteinExistence type="predicted"/>